<dbReference type="Pfam" id="PF01370">
    <property type="entry name" value="Epimerase"/>
    <property type="match status" value="1"/>
</dbReference>
<dbReference type="InterPro" id="IPR051783">
    <property type="entry name" value="NAD(P)-dependent_oxidoreduct"/>
</dbReference>
<keyword evidence="3" id="KW-1185">Reference proteome</keyword>
<name>A0ABT6AZK9_9BURK</name>
<dbReference type="RefSeq" id="WP_276267992.1">
    <property type="nucleotide sequence ID" value="NZ_JARJLM010000546.1"/>
</dbReference>
<accession>A0ABT6AZK9</accession>
<gene>
    <name evidence="2" type="ORF">P3W85_33995</name>
</gene>
<reference evidence="2 3" key="1">
    <citation type="submission" date="2023-03" db="EMBL/GenBank/DDBJ databases">
        <title>Draft assemblies of triclosan tolerant bacteria isolated from returned activated sludge.</title>
        <authorList>
            <person name="Van Hamelsveld S."/>
        </authorList>
    </citation>
    <scope>NUCLEOTIDE SEQUENCE [LARGE SCALE GENOMIC DNA]</scope>
    <source>
        <strain evidence="2 3">GW210010_S58</strain>
    </source>
</reference>
<feature type="domain" description="NAD-dependent epimerase/dehydratase" evidence="1">
    <location>
        <begin position="5"/>
        <end position="235"/>
    </location>
</feature>
<dbReference type="SUPFAM" id="SSF51735">
    <property type="entry name" value="NAD(P)-binding Rossmann-fold domains"/>
    <property type="match status" value="1"/>
</dbReference>
<dbReference type="Gene3D" id="3.40.50.720">
    <property type="entry name" value="NAD(P)-binding Rossmann-like Domain"/>
    <property type="match status" value="1"/>
</dbReference>
<dbReference type="CDD" id="cd05228">
    <property type="entry name" value="AR_FR_like_1_SDR_e"/>
    <property type="match status" value="1"/>
</dbReference>
<comment type="caution">
    <text evidence="2">The sequence shown here is derived from an EMBL/GenBank/DDBJ whole genome shotgun (WGS) entry which is preliminary data.</text>
</comment>
<organism evidence="2 3">
    <name type="scientific">Cupriavidus basilensis</name>
    <dbReference type="NCBI Taxonomy" id="68895"/>
    <lineage>
        <taxon>Bacteria</taxon>
        <taxon>Pseudomonadati</taxon>
        <taxon>Pseudomonadota</taxon>
        <taxon>Betaproteobacteria</taxon>
        <taxon>Burkholderiales</taxon>
        <taxon>Burkholderiaceae</taxon>
        <taxon>Cupriavidus</taxon>
    </lineage>
</organism>
<dbReference type="EMBL" id="JARJLM010000546">
    <property type="protein sequence ID" value="MDF3837909.1"/>
    <property type="molecule type" value="Genomic_DNA"/>
</dbReference>
<evidence type="ECO:0000313" key="2">
    <source>
        <dbReference type="EMBL" id="MDF3837909.1"/>
    </source>
</evidence>
<evidence type="ECO:0000313" key="3">
    <source>
        <dbReference type="Proteomes" id="UP001216674"/>
    </source>
</evidence>
<protein>
    <submittedName>
        <fullName evidence="2">SDR family oxidoreductase</fullName>
    </submittedName>
</protein>
<dbReference type="InterPro" id="IPR036291">
    <property type="entry name" value="NAD(P)-bd_dom_sf"/>
</dbReference>
<dbReference type="PANTHER" id="PTHR48079:SF6">
    <property type="entry name" value="NAD(P)-BINDING DOMAIN-CONTAINING PROTEIN-RELATED"/>
    <property type="match status" value="1"/>
</dbReference>
<dbReference type="PANTHER" id="PTHR48079">
    <property type="entry name" value="PROTEIN YEEZ"/>
    <property type="match status" value="1"/>
</dbReference>
<sequence>MKTAFVTGSTGLLGSNLVALLLSQGYAVKALARDAAKARRQLPADAGDRLSVVVGDVRQRQAYEDALQGVDVVFHAAAHFRDSYKGGRHWPQLYETNVLATGQLLDAAYRQGVRRFVHISSIAVLRGGTGQLLTEDDLQTDVGAVDDYYRSKIEADETVYRFVAAHPDMRACLVLPGWMHGPRDAGPTSAGQFVLDYLQGKLPGVIDAAFSVVDARDVAAVALAASERGVPGRRYLAAGRPLHMRELMAAMEKVSGRAAPTRAVPRWLLFVVAAVQESYARLTGKPVLLSMATVRNIAQDHGRRFSGERIQQEFGLGFRPLEQTLSDELDWLRNHRDQPALA</sequence>
<proteinExistence type="predicted"/>
<evidence type="ECO:0000259" key="1">
    <source>
        <dbReference type="Pfam" id="PF01370"/>
    </source>
</evidence>
<dbReference type="Proteomes" id="UP001216674">
    <property type="component" value="Unassembled WGS sequence"/>
</dbReference>
<dbReference type="InterPro" id="IPR001509">
    <property type="entry name" value="Epimerase_deHydtase"/>
</dbReference>